<dbReference type="PANTHER" id="PTHR10027">
    <property type="entry name" value="CALCIUM-ACTIVATED POTASSIUM CHANNEL ALPHA CHAIN"/>
    <property type="match status" value="1"/>
</dbReference>
<dbReference type="AlphaFoldDB" id="A0A3B1K0R1"/>
<keyword evidence="8" id="KW-0406">Ion transport</keyword>
<evidence type="ECO:0000256" key="2">
    <source>
        <dbReference type="ARBA" id="ARBA00022448"/>
    </source>
</evidence>
<dbReference type="Bgee" id="ENSAMXG00000033780">
    <property type="expression patterns" value="Expressed in olfactory epithelium and 8 other cell types or tissues"/>
</dbReference>
<organism evidence="15 16">
    <name type="scientific">Astyanax mexicanus</name>
    <name type="common">Blind cave fish</name>
    <name type="synonym">Astyanax fasciatus mexicanus</name>
    <dbReference type="NCBI Taxonomy" id="7994"/>
    <lineage>
        <taxon>Eukaryota</taxon>
        <taxon>Metazoa</taxon>
        <taxon>Chordata</taxon>
        <taxon>Craniata</taxon>
        <taxon>Vertebrata</taxon>
        <taxon>Euteleostomi</taxon>
        <taxon>Actinopterygii</taxon>
        <taxon>Neopterygii</taxon>
        <taxon>Teleostei</taxon>
        <taxon>Ostariophysi</taxon>
        <taxon>Characiformes</taxon>
        <taxon>Characoidei</taxon>
        <taxon>Acestrorhamphidae</taxon>
        <taxon>Acestrorhamphinae</taxon>
        <taxon>Astyanax</taxon>
    </lineage>
</organism>
<feature type="transmembrane region" description="Helical" evidence="13">
    <location>
        <begin position="62"/>
        <end position="81"/>
    </location>
</feature>
<feature type="region of interest" description="Disordered" evidence="12">
    <location>
        <begin position="940"/>
        <end position="982"/>
    </location>
</feature>
<dbReference type="Gene3D" id="1.10.287.70">
    <property type="match status" value="1"/>
</dbReference>
<dbReference type="Proteomes" id="UP000018467">
    <property type="component" value="Unassembled WGS sequence"/>
</dbReference>
<dbReference type="InterPro" id="IPR047871">
    <property type="entry name" value="K_chnl_Slo-like"/>
</dbReference>
<dbReference type="InterPro" id="IPR013099">
    <property type="entry name" value="K_chnl_dom"/>
</dbReference>
<dbReference type="Pfam" id="PF03493">
    <property type="entry name" value="BK_channel_a"/>
    <property type="match status" value="1"/>
</dbReference>
<dbReference type="InterPro" id="IPR036291">
    <property type="entry name" value="NAD(P)-bd_dom_sf"/>
</dbReference>
<evidence type="ECO:0000256" key="12">
    <source>
        <dbReference type="SAM" id="MobiDB-lite"/>
    </source>
</evidence>
<dbReference type="GO" id="GO:0015271">
    <property type="term" value="F:outward rectifier potassium channel activity"/>
    <property type="evidence" value="ECO:0007669"/>
    <property type="project" value="TreeGrafter"/>
</dbReference>
<feature type="transmembrane region" description="Helical" evidence="13">
    <location>
        <begin position="236"/>
        <end position="258"/>
    </location>
</feature>
<keyword evidence="16" id="KW-1185">Reference proteome</keyword>
<keyword evidence="6" id="KW-0630">Potassium</keyword>
<evidence type="ECO:0000256" key="5">
    <source>
        <dbReference type="ARBA" id="ARBA00022826"/>
    </source>
</evidence>
<dbReference type="GO" id="GO:0005228">
    <property type="term" value="F:intracellular sodium-activated potassium channel activity"/>
    <property type="evidence" value="ECO:0007669"/>
    <property type="project" value="TreeGrafter"/>
</dbReference>
<feature type="transmembrane region" description="Helical" evidence="13">
    <location>
        <begin position="211"/>
        <end position="230"/>
    </location>
</feature>
<evidence type="ECO:0000256" key="1">
    <source>
        <dbReference type="ARBA" id="ARBA00004651"/>
    </source>
</evidence>
<evidence type="ECO:0000256" key="6">
    <source>
        <dbReference type="ARBA" id="ARBA00022958"/>
    </source>
</evidence>
<reference evidence="16" key="2">
    <citation type="journal article" date="2014" name="Nat. Commun.">
        <title>The cavefish genome reveals candidate genes for eye loss.</title>
        <authorList>
            <person name="McGaugh S.E."/>
            <person name="Gross J.B."/>
            <person name="Aken B."/>
            <person name="Blin M."/>
            <person name="Borowsky R."/>
            <person name="Chalopin D."/>
            <person name="Hinaux H."/>
            <person name="Jeffery W.R."/>
            <person name="Keene A."/>
            <person name="Ma L."/>
            <person name="Minx P."/>
            <person name="Murphy D."/>
            <person name="O'Quin K.E."/>
            <person name="Retaux S."/>
            <person name="Rohner N."/>
            <person name="Searle S.M."/>
            <person name="Stahl B.A."/>
            <person name="Tabin C."/>
            <person name="Volff J.N."/>
            <person name="Yoshizawa M."/>
            <person name="Warren W.C."/>
        </authorList>
    </citation>
    <scope>NUCLEOTIDE SEQUENCE [LARGE SCALE GENOMIC DNA]</scope>
    <source>
        <strain evidence="16">female</strain>
    </source>
</reference>
<dbReference type="Ensembl" id="ENSAMXT00000048238.1">
    <property type="protein sequence ID" value="ENSAMXP00000047670.1"/>
    <property type="gene ID" value="ENSAMXG00000033780.1"/>
</dbReference>
<keyword evidence="10" id="KW-0407">Ion channel</keyword>
<dbReference type="InterPro" id="IPR003929">
    <property type="entry name" value="K_chnl_BK_asu"/>
</dbReference>
<reference evidence="15" key="3">
    <citation type="submission" date="2025-08" db="UniProtKB">
        <authorList>
            <consortium name="Ensembl"/>
        </authorList>
    </citation>
    <scope>IDENTIFICATION</scope>
</reference>
<feature type="domain" description="RCK N-terminal" evidence="14">
    <location>
        <begin position="283"/>
        <end position="419"/>
    </location>
</feature>
<dbReference type="Gene3D" id="3.40.50.720">
    <property type="entry name" value="NAD(P)-binding Rossmann-like Domain"/>
    <property type="match status" value="1"/>
</dbReference>
<reference evidence="15" key="4">
    <citation type="submission" date="2025-09" db="UniProtKB">
        <authorList>
            <consortium name="Ensembl"/>
        </authorList>
    </citation>
    <scope>IDENTIFICATION</scope>
</reference>
<dbReference type="InParanoid" id="A0A3B1K0R1"/>
<protein>
    <submittedName>
        <fullName evidence="15">Potassium sodium-activated channel subfamily T member 2b</fullName>
    </submittedName>
</protein>
<dbReference type="GO" id="GO:0005886">
    <property type="term" value="C:plasma membrane"/>
    <property type="evidence" value="ECO:0007669"/>
    <property type="project" value="UniProtKB-SubCell"/>
</dbReference>
<keyword evidence="2" id="KW-0813">Transport</keyword>
<feature type="region of interest" description="Disordered" evidence="12">
    <location>
        <begin position="1070"/>
        <end position="1100"/>
    </location>
</feature>
<feature type="compositionally biased region" description="Basic and acidic residues" evidence="12">
    <location>
        <begin position="1087"/>
        <end position="1100"/>
    </location>
</feature>
<dbReference type="GeneTree" id="ENSGT00940000166551"/>
<evidence type="ECO:0000313" key="15">
    <source>
        <dbReference type="Ensembl" id="ENSAMXP00000047670.1"/>
    </source>
</evidence>
<sequence>MVELEKEVLPLPPRYRFRDLLLGDWQADDRVQVEFYVNENTFKERLKLFFIKNQRSSLRVRLFNFFLKVVSCLLYIVRVLLDDPHEQRDWSLIIWVNRPLPLWALQGPPPFLPPPNTLTLAFFLCLQGNVWEQVLRVPFILEMISAVPFVITVICPSLRNLFIPVFLNCWLAKHALENMIVRETNAVFFIYLFFFFCICGIQHLERAGNNLTLFDSLYFCVVTFSTVGFGDVTPQIWPSQLLVVIMICVALIVLPIQFEQLAFLWMERQKSGGNYSRYRAQTEKHVVLCVSCLKIDLLMDFLNEFFAHPRLQDYYVVILCPTEIDVQVRRVLHIPLWAQRVIYLQGSALKDQDLMRAKMDDAEACFILSNRFEVDRLAADHQTILRAWAVKDFAPNCPLYVQILKPENKFHVKFADHVVCEEEFKYAMLALNCVCPGTSTLITLLIHSSRGQEGRANSAEQWQRTYRRCSANEVHHIRLEESKFFGEYQGKSFTFASFHAHKKYGVCLIGVRRLDTANILLNPGPCHIMGASDTCFYINISKEENSAFVRGHREPARGPGGDSRGVPQTIYHGLTRLPVHSIIASMGTVAIDLHDSSDIGVSNTLSLPPAGDSAEERRHSIAPVLELVDGAIPTFDLLGDQSEDEGADEGKEEWVKGYPLNSPYIGSSPTLCHLLQEKMPFCCLRLDKACHHMPYEDARSYGFKNKLIIVSAESAGNGLYNFIVPLRAYYRPRKELNPIVLLLESILDSLLRCGVTFADTMVVVDKESSMIAEEDYMADAKTIVNVQTLFRLFPALSIITELTHPANMRFMQFRVKDHYSLALSKLEKKERERGSNLVFMFRLPFAAGKVFSVSMLDTLLYQSFVKDYMISITRLLLGLDSMPGSGFLCAMKITEEDLWIRTYGRLYQKLCSSTGDIPIGIYRTEAHKLPVSESQVSITVEDYEDTREPREPLLCRSGPHRNSTSSEPPSSSSSSSHDHPLLRRKSMQWARRLSRKGGRISQQRLSLFRRSERQELNALVRTRMKHLGLSPTGFNGMTDQGNRLSYILINPSPDTRLELHDVVYLIRPDPLSLMPNQGGRKPSAGRPETHRFNTQDSTHL</sequence>
<feature type="compositionally biased region" description="Low complexity" evidence="12">
    <location>
        <begin position="963"/>
        <end position="975"/>
    </location>
</feature>
<dbReference type="InterPro" id="IPR003148">
    <property type="entry name" value="RCK_N"/>
</dbReference>
<comment type="catalytic activity">
    <reaction evidence="11">
        <text>K(+)(in) = K(+)(out)</text>
        <dbReference type="Rhea" id="RHEA:29463"/>
        <dbReference type="ChEBI" id="CHEBI:29103"/>
    </reaction>
</comment>
<feature type="transmembrane region" description="Helical" evidence="13">
    <location>
        <begin position="143"/>
        <end position="166"/>
    </location>
</feature>
<keyword evidence="7 13" id="KW-1133">Transmembrane helix</keyword>
<keyword evidence="4 13" id="KW-0812">Transmembrane</keyword>
<dbReference type="Pfam" id="PF07885">
    <property type="entry name" value="Ion_trans_2"/>
    <property type="match status" value="1"/>
</dbReference>
<keyword evidence="3" id="KW-0633">Potassium transport</keyword>
<proteinExistence type="predicted"/>
<reference evidence="16" key="1">
    <citation type="submission" date="2013-03" db="EMBL/GenBank/DDBJ databases">
        <authorList>
            <person name="Jeffery W."/>
            <person name="Warren W."/>
            <person name="Wilson R.K."/>
        </authorList>
    </citation>
    <scope>NUCLEOTIDE SEQUENCE</scope>
    <source>
        <strain evidence="16">female</strain>
    </source>
</reference>
<evidence type="ECO:0000313" key="16">
    <source>
        <dbReference type="Proteomes" id="UP000018467"/>
    </source>
</evidence>
<dbReference type="FunFam" id="3.40.50.720:FF:000011">
    <property type="entry name" value="Potassium channel subfamily T member 1"/>
    <property type="match status" value="1"/>
</dbReference>
<dbReference type="Pfam" id="PF22614">
    <property type="entry name" value="Slo-like_RCK"/>
    <property type="match status" value="1"/>
</dbReference>
<comment type="subcellular location">
    <subcellularLocation>
        <location evidence="1">Cell membrane</location>
        <topology evidence="1">Multi-pass membrane protein</topology>
    </subcellularLocation>
</comment>
<evidence type="ECO:0000259" key="14">
    <source>
        <dbReference type="PROSITE" id="PS51201"/>
    </source>
</evidence>
<feature type="transmembrane region" description="Helical" evidence="13">
    <location>
        <begin position="186"/>
        <end position="204"/>
    </location>
</feature>
<evidence type="ECO:0000256" key="11">
    <source>
        <dbReference type="ARBA" id="ARBA00034430"/>
    </source>
</evidence>
<evidence type="ECO:0000256" key="7">
    <source>
        <dbReference type="ARBA" id="ARBA00022989"/>
    </source>
</evidence>
<evidence type="ECO:0000256" key="8">
    <source>
        <dbReference type="ARBA" id="ARBA00023065"/>
    </source>
</evidence>
<keyword evidence="5" id="KW-0631">Potassium channel</keyword>
<accession>A0A3B1K0R1</accession>
<evidence type="ECO:0000256" key="13">
    <source>
        <dbReference type="SAM" id="Phobius"/>
    </source>
</evidence>
<keyword evidence="9 13" id="KW-0472">Membrane</keyword>
<evidence type="ECO:0000256" key="3">
    <source>
        <dbReference type="ARBA" id="ARBA00022538"/>
    </source>
</evidence>
<dbReference type="SUPFAM" id="SSF51735">
    <property type="entry name" value="NAD(P)-binding Rossmann-fold domains"/>
    <property type="match status" value="1"/>
</dbReference>
<dbReference type="PROSITE" id="PS51201">
    <property type="entry name" value="RCK_N"/>
    <property type="match status" value="1"/>
</dbReference>
<dbReference type="FunFam" id="1.10.287.70:FF:000058">
    <property type="entry name" value="Potassium sodium-activated channel subfamily T member 2"/>
    <property type="match status" value="1"/>
</dbReference>
<dbReference type="SUPFAM" id="SSF81324">
    <property type="entry name" value="Voltage-gated potassium channels"/>
    <property type="match status" value="1"/>
</dbReference>
<evidence type="ECO:0000256" key="4">
    <source>
        <dbReference type="ARBA" id="ARBA00022692"/>
    </source>
</evidence>
<evidence type="ECO:0000256" key="10">
    <source>
        <dbReference type="ARBA" id="ARBA00023303"/>
    </source>
</evidence>
<dbReference type="PANTHER" id="PTHR10027:SF35">
    <property type="entry name" value="POTASSIUM CHANNEL SUBFAMILY T MEMBER 2-LIKE"/>
    <property type="match status" value="1"/>
</dbReference>
<name>A0A3B1K0R1_ASTMX</name>
<evidence type="ECO:0000256" key="9">
    <source>
        <dbReference type="ARBA" id="ARBA00023136"/>
    </source>
</evidence>